<proteinExistence type="inferred from homology"/>
<dbReference type="InterPro" id="IPR048254">
    <property type="entry name" value="CDP_ALCOHOL_P_TRANSF_CS"/>
</dbReference>
<evidence type="ECO:0000256" key="4">
    <source>
        <dbReference type="ARBA" id="ARBA00023136"/>
    </source>
</evidence>
<feature type="transmembrane region" description="Helical" evidence="6">
    <location>
        <begin position="289"/>
        <end position="305"/>
    </location>
</feature>
<keyword evidence="6" id="KW-0812">Transmembrane</keyword>
<gene>
    <name evidence="7" type="ORF">JYU34_008761</name>
</gene>
<feature type="transmembrane region" description="Helical" evidence="6">
    <location>
        <begin position="345"/>
        <end position="363"/>
    </location>
</feature>
<comment type="caution">
    <text evidence="7">The sequence shown here is derived from an EMBL/GenBank/DDBJ whole genome shotgun (WGS) entry which is preliminary data.</text>
</comment>
<name>A0ABQ7QMQ6_PLUXY</name>
<protein>
    <recommendedName>
        <fullName evidence="9">Ethanolaminephosphotransferase 1</fullName>
    </recommendedName>
</protein>
<evidence type="ECO:0000313" key="7">
    <source>
        <dbReference type="EMBL" id="KAG7306165.1"/>
    </source>
</evidence>
<feature type="transmembrane region" description="Helical" evidence="6">
    <location>
        <begin position="222"/>
        <end position="241"/>
    </location>
</feature>
<keyword evidence="4 6" id="KW-0472">Membrane</keyword>
<dbReference type="Pfam" id="PF01066">
    <property type="entry name" value="CDP-OH_P_transf"/>
    <property type="match status" value="1"/>
</dbReference>
<dbReference type="EMBL" id="JAHIBW010000012">
    <property type="protein sequence ID" value="KAG7306165.1"/>
    <property type="molecule type" value="Genomic_DNA"/>
</dbReference>
<evidence type="ECO:0000256" key="6">
    <source>
        <dbReference type="SAM" id="Phobius"/>
    </source>
</evidence>
<dbReference type="PANTHER" id="PTHR10414:SF36">
    <property type="entry name" value="GH11618P"/>
    <property type="match status" value="1"/>
</dbReference>
<comment type="similarity">
    <text evidence="2 5">Belongs to the CDP-alcohol phosphatidyltransferase class-I family.</text>
</comment>
<evidence type="ECO:0000256" key="5">
    <source>
        <dbReference type="RuleBase" id="RU003750"/>
    </source>
</evidence>
<reference evidence="7 8" key="1">
    <citation type="submission" date="2021-06" db="EMBL/GenBank/DDBJ databases">
        <title>A haploid diamondback moth (Plutella xylostella L.) genome assembly resolves 31 chromosomes and identifies a diamide resistance mutation.</title>
        <authorList>
            <person name="Ward C.M."/>
            <person name="Perry K.D."/>
            <person name="Baker G."/>
            <person name="Powis K."/>
            <person name="Heckel D.G."/>
            <person name="Baxter S.W."/>
        </authorList>
    </citation>
    <scope>NUCLEOTIDE SEQUENCE [LARGE SCALE GENOMIC DNA]</scope>
    <source>
        <strain evidence="7 8">LV</strain>
        <tissue evidence="7">Single pupa</tissue>
    </source>
</reference>
<feature type="transmembrane region" description="Helical" evidence="6">
    <location>
        <begin position="83"/>
        <end position="103"/>
    </location>
</feature>
<accession>A0ABQ7QMQ6</accession>
<dbReference type="Gene3D" id="1.20.120.1760">
    <property type="match status" value="1"/>
</dbReference>
<feature type="transmembrane region" description="Helical" evidence="6">
    <location>
        <begin position="261"/>
        <end position="277"/>
    </location>
</feature>
<evidence type="ECO:0000256" key="1">
    <source>
        <dbReference type="ARBA" id="ARBA00004370"/>
    </source>
</evidence>
<organism evidence="7 8">
    <name type="scientific">Plutella xylostella</name>
    <name type="common">Diamondback moth</name>
    <name type="synonym">Plutella maculipennis</name>
    <dbReference type="NCBI Taxonomy" id="51655"/>
    <lineage>
        <taxon>Eukaryota</taxon>
        <taxon>Metazoa</taxon>
        <taxon>Ecdysozoa</taxon>
        <taxon>Arthropoda</taxon>
        <taxon>Hexapoda</taxon>
        <taxon>Insecta</taxon>
        <taxon>Pterygota</taxon>
        <taxon>Neoptera</taxon>
        <taxon>Endopterygota</taxon>
        <taxon>Lepidoptera</taxon>
        <taxon>Glossata</taxon>
        <taxon>Ditrysia</taxon>
        <taxon>Yponomeutoidea</taxon>
        <taxon>Plutellidae</taxon>
        <taxon>Plutella</taxon>
    </lineage>
</organism>
<feature type="transmembrane region" description="Helical" evidence="6">
    <location>
        <begin position="317"/>
        <end position="333"/>
    </location>
</feature>
<evidence type="ECO:0000256" key="3">
    <source>
        <dbReference type="ARBA" id="ARBA00022679"/>
    </source>
</evidence>
<feature type="transmembrane region" description="Helical" evidence="6">
    <location>
        <begin position="399"/>
        <end position="421"/>
    </location>
</feature>
<dbReference type="InterPro" id="IPR043130">
    <property type="entry name" value="CDP-OH_PTrfase_TM_dom"/>
</dbReference>
<keyword evidence="8" id="KW-1185">Reference proteome</keyword>
<keyword evidence="6" id="KW-1133">Transmembrane helix</keyword>
<evidence type="ECO:0008006" key="9">
    <source>
        <dbReference type="Google" id="ProtNLM"/>
    </source>
</evidence>
<sequence>MMAHRYLSKEQLEGFERYKYNSIDTSVLSNYVMHPFWNWCMQFCPMWVAPNLLTFTGFLLTVLNFALFSYYDYGFYAMTDDSLAIPSWVWAVSAVNLFVAYTLDGIDGKQARRTGTSGPLGELFDHGLDSYSAVLIPTCLYSIFGRAELSTLRFFFVVWNVFFNFYFTHWEKYNTGIMFLPWGYDFTMIGSCILLLVTSIIGPKAWHVPLPGGVSPGVVFELVLYVSAMLTSQTVILWNIYKSYRDKTGKMRSFTEAVRPLVPLVLFFLLSSYWALYSPTDIISRGPRLFYIVTGTIFSNINHLGKMRWFCEAVRPLVPLVLFFLLSSYWALYSPTDIISRGPRLFYIVTGTIFSNINCRLIVAQMSDTRCDVFNGLLIPYAGAVALACWRGVSPAAELLLLGALAALSSAVHIAYGAGVVREMCEHFNRRCFHIKPHIK</sequence>
<feature type="transmembrane region" description="Helical" evidence="6">
    <location>
        <begin position="52"/>
        <end position="71"/>
    </location>
</feature>
<dbReference type="PROSITE" id="PS00379">
    <property type="entry name" value="CDP_ALCOHOL_P_TRANSF"/>
    <property type="match status" value="1"/>
</dbReference>
<dbReference type="Proteomes" id="UP000823941">
    <property type="component" value="Chromosome 12"/>
</dbReference>
<dbReference type="InterPro" id="IPR000462">
    <property type="entry name" value="CDP-OH_P_trans"/>
</dbReference>
<dbReference type="PANTHER" id="PTHR10414">
    <property type="entry name" value="ETHANOLAMINEPHOSPHOTRANSFERASE"/>
    <property type="match status" value="1"/>
</dbReference>
<evidence type="ECO:0000256" key="2">
    <source>
        <dbReference type="ARBA" id="ARBA00010441"/>
    </source>
</evidence>
<dbReference type="PIRSF" id="PIRSF015665">
    <property type="entry name" value="CHOPT"/>
    <property type="match status" value="1"/>
</dbReference>
<dbReference type="InterPro" id="IPR014472">
    <property type="entry name" value="CHOPT"/>
</dbReference>
<keyword evidence="3 5" id="KW-0808">Transferase</keyword>
<comment type="subcellular location">
    <subcellularLocation>
        <location evidence="1">Membrane</location>
    </subcellularLocation>
</comment>
<feature type="transmembrane region" description="Helical" evidence="6">
    <location>
        <begin position="179"/>
        <end position="202"/>
    </location>
</feature>
<evidence type="ECO:0000313" key="8">
    <source>
        <dbReference type="Proteomes" id="UP000823941"/>
    </source>
</evidence>
<feature type="transmembrane region" description="Helical" evidence="6">
    <location>
        <begin position="375"/>
        <end position="393"/>
    </location>
</feature>